<organism evidence="7 8">
    <name type="scientific">Mya arenaria</name>
    <name type="common">Soft-shell clam</name>
    <dbReference type="NCBI Taxonomy" id="6604"/>
    <lineage>
        <taxon>Eukaryota</taxon>
        <taxon>Metazoa</taxon>
        <taxon>Spiralia</taxon>
        <taxon>Lophotrochozoa</taxon>
        <taxon>Mollusca</taxon>
        <taxon>Bivalvia</taxon>
        <taxon>Autobranchia</taxon>
        <taxon>Heteroconchia</taxon>
        <taxon>Euheterodonta</taxon>
        <taxon>Imparidentia</taxon>
        <taxon>Neoheterodontei</taxon>
        <taxon>Myida</taxon>
        <taxon>Myoidea</taxon>
        <taxon>Myidae</taxon>
        <taxon>Mya</taxon>
    </lineage>
</organism>
<dbReference type="SMART" id="SM00238">
    <property type="entry name" value="BIR"/>
    <property type="match status" value="2"/>
</dbReference>
<evidence type="ECO:0000313" key="7">
    <source>
        <dbReference type="EMBL" id="WAR09103.1"/>
    </source>
</evidence>
<dbReference type="InterPro" id="IPR001370">
    <property type="entry name" value="BIR_rpt"/>
</dbReference>
<dbReference type="InterPro" id="IPR050784">
    <property type="entry name" value="IAP"/>
</dbReference>
<keyword evidence="3" id="KW-0862">Zinc</keyword>
<dbReference type="PROSITE" id="PS50089">
    <property type="entry name" value="ZF_RING_2"/>
    <property type="match status" value="1"/>
</dbReference>
<name>A0ABY7EGJ2_MYAAR</name>
<dbReference type="Gene3D" id="3.30.40.10">
    <property type="entry name" value="Zinc/RING finger domain, C3HC4 (zinc finger)"/>
    <property type="match status" value="1"/>
</dbReference>
<sequence length="732" mass="84086">MDMKTQRSLINQEGCRNELLDRKQDAVTVKVIVEGRVIEPTSTMERTVKGIQMKLKNVKHFKGIFVFKTELYVMFHPSEQYIHLIEDIPKTNLQMAFPTLLAFPLFITNEDFGVCFKNETSINLFEILEEHLTASIKSKSLYEVKYEELSKHRTHLGDLSDMLDQMSRYGTIANDNLETVSLKRRWFEENVSIKRTKNVAIQQITVVPVYGSEHTNPATRPHEEAGETFPSTEQHSASADLSQDLQSNQYRPNLFFSSSDTCIHPTMPSGITNNLHTMHSSYSNEAPSDANDHRSVIAQATPDDELTSTQHLHSLSNTDERQITEQIGRNTSSSLNEQHQMFDRHFPGMLPETTPRPTPRPRSRYPAYEDGSVRQRSYASWSRQLPTPTSLTMAGFFFTGKDDLVRCFECGIGLKDFSDGDDPLREHTRNAPTCRFIVRYFGNQSNIDSYISRMEDPDAIRRRGLTRFLDQKGTSVTRYDVRNESFRSMASRLSSYKAWPASAVQRPYQLAEAGLFYTGREDHVRCFACDGGLRRWDPEDDPWIEHCKWFPACPYARGQKGDEYIALVQASMETDLAYSEPNEYREQTSTSNPNTQLEAGMENMTINSPANEELRGTCTREMGFSDEDFDNAISDLVEKENIRPTIEDVIEVLSQRQTNPSANQRSHRENLLEENQRLRSMLLCFICQRNQVNALYLPCTHHRLCMDCVREYSKTCPVCQRPVDEIIKTFLS</sequence>
<keyword evidence="2 4" id="KW-0479">Metal-binding</keyword>
<evidence type="ECO:0000256" key="2">
    <source>
        <dbReference type="ARBA" id="ARBA00022771"/>
    </source>
</evidence>
<accession>A0ABY7EGJ2</accession>
<dbReference type="Pfam" id="PF00653">
    <property type="entry name" value="BIR"/>
    <property type="match status" value="2"/>
</dbReference>
<protein>
    <submittedName>
        <fullName evidence="7">PIAP-like protein</fullName>
    </submittedName>
</protein>
<evidence type="ECO:0000256" key="1">
    <source>
        <dbReference type="ARBA" id="ARBA00006672"/>
    </source>
</evidence>
<keyword evidence="2 4" id="KW-0863">Zinc-finger</keyword>
<dbReference type="PANTHER" id="PTHR10044:SF139">
    <property type="entry name" value="DEATH-ASSOCIATED INHIBITOR OF APOPTOSIS 2"/>
    <property type="match status" value="1"/>
</dbReference>
<dbReference type="CDD" id="cd00022">
    <property type="entry name" value="BIR"/>
    <property type="match status" value="2"/>
</dbReference>
<dbReference type="PANTHER" id="PTHR10044">
    <property type="entry name" value="INHIBITOR OF APOPTOSIS"/>
    <property type="match status" value="1"/>
</dbReference>
<feature type="compositionally biased region" description="Polar residues" evidence="5">
    <location>
        <begin position="229"/>
        <end position="241"/>
    </location>
</feature>
<evidence type="ECO:0000313" key="8">
    <source>
        <dbReference type="Proteomes" id="UP001164746"/>
    </source>
</evidence>
<gene>
    <name evidence="7" type="ORF">MAR_019061</name>
</gene>
<dbReference type="Proteomes" id="UP001164746">
    <property type="component" value="Chromosome 6"/>
</dbReference>
<comment type="similarity">
    <text evidence="1">Belongs to the IAP family.</text>
</comment>
<evidence type="ECO:0000259" key="6">
    <source>
        <dbReference type="PROSITE" id="PS50089"/>
    </source>
</evidence>
<dbReference type="PROSITE" id="PS50143">
    <property type="entry name" value="BIR_REPEAT_2"/>
    <property type="match status" value="2"/>
</dbReference>
<feature type="region of interest" description="Disordered" evidence="5">
    <location>
        <begin position="345"/>
        <end position="371"/>
    </location>
</feature>
<proteinExistence type="inferred from homology"/>
<reference evidence="7" key="1">
    <citation type="submission" date="2022-11" db="EMBL/GenBank/DDBJ databases">
        <title>Centuries of genome instability and evolution in soft-shell clam transmissible cancer (bioRxiv).</title>
        <authorList>
            <person name="Hart S.F.M."/>
            <person name="Yonemitsu M.A."/>
            <person name="Giersch R.M."/>
            <person name="Beal B.F."/>
            <person name="Arriagada G."/>
            <person name="Davis B.W."/>
            <person name="Ostrander E.A."/>
            <person name="Goff S.P."/>
            <person name="Metzger M.J."/>
        </authorList>
    </citation>
    <scope>NUCLEOTIDE SEQUENCE</scope>
    <source>
        <strain evidence="7">MELC-2E11</strain>
        <tissue evidence="7">Siphon/mantle</tissue>
    </source>
</reference>
<feature type="domain" description="RING-type" evidence="6">
    <location>
        <begin position="684"/>
        <end position="720"/>
    </location>
</feature>
<dbReference type="Gene3D" id="1.10.1170.10">
    <property type="entry name" value="Inhibitor Of Apoptosis Protein (2mihbC-IAP-1), Chain A"/>
    <property type="match status" value="2"/>
</dbReference>
<dbReference type="SUPFAM" id="SSF57924">
    <property type="entry name" value="Inhibitor of apoptosis (IAP) repeat"/>
    <property type="match status" value="2"/>
</dbReference>
<dbReference type="InterPro" id="IPR001841">
    <property type="entry name" value="Znf_RING"/>
</dbReference>
<evidence type="ECO:0000256" key="4">
    <source>
        <dbReference type="PROSITE-ProRule" id="PRU00175"/>
    </source>
</evidence>
<evidence type="ECO:0000256" key="5">
    <source>
        <dbReference type="SAM" id="MobiDB-lite"/>
    </source>
</evidence>
<dbReference type="EMBL" id="CP111017">
    <property type="protein sequence ID" value="WAR09103.1"/>
    <property type="molecule type" value="Genomic_DNA"/>
</dbReference>
<evidence type="ECO:0000256" key="3">
    <source>
        <dbReference type="ARBA" id="ARBA00022833"/>
    </source>
</evidence>
<keyword evidence="8" id="KW-1185">Reference proteome</keyword>
<dbReference type="InterPro" id="IPR013083">
    <property type="entry name" value="Znf_RING/FYVE/PHD"/>
</dbReference>
<feature type="region of interest" description="Disordered" evidence="5">
    <location>
        <begin position="212"/>
        <end position="241"/>
    </location>
</feature>
<dbReference type="Pfam" id="PF13920">
    <property type="entry name" value="zf-C3HC4_3"/>
    <property type="match status" value="1"/>
</dbReference>